<reference evidence="1 2" key="1">
    <citation type="journal article" date="2016" name="DNA Res.">
        <title>Genome sequence of Aspergillus luchuensis NBRC 4314.</title>
        <authorList>
            <person name="Yamada O."/>
            <person name="Machida M."/>
            <person name="Hosoyama A."/>
            <person name="Goto M."/>
            <person name="Takahashi T."/>
            <person name="Futagami T."/>
            <person name="Yamagata Y."/>
            <person name="Takeuchi M."/>
            <person name="Kobayashi T."/>
            <person name="Koike H."/>
            <person name="Abe K."/>
            <person name="Asai K."/>
            <person name="Arita M."/>
            <person name="Fujita N."/>
            <person name="Fukuda K."/>
            <person name="Higa K."/>
            <person name="Horikawa H."/>
            <person name="Ishikawa T."/>
            <person name="Jinno K."/>
            <person name="Kato Y."/>
            <person name="Kirimura K."/>
            <person name="Mizutani O."/>
            <person name="Nakasone K."/>
            <person name="Sano M."/>
            <person name="Shiraishi Y."/>
            <person name="Tsukahara M."/>
            <person name="Gomi K."/>
        </authorList>
    </citation>
    <scope>NUCLEOTIDE SEQUENCE [LARGE SCALE GENOMIC DNA]</scope>
    <source>
        <strain evidence="1 2">RIB 2604</strain>
    </source>
</reference>
<comment type="caution">
    <text evidence="1">The sequence shown here is derived from an EMBL/GenBank/DDBJ whole genome shotgun (WGS) entry which is preliminary data.</text>
</comment>
<proteinExistence type="predicted"/>
<sequence length="43" mass="4690">MSSIAKALSEQKAAFTSDDRQPIICAHRSTREFMPLANPDAAL</sequence>
<reference evidence="2" key="2">
    <citation type="submission" date="2016-02" db="EMBL/GenBank/DDBJ databases">
        <title>Genome sequencing of Aspergillus luchuensis NBRC 4314.</title>
        <authorList>
            <person name="Yamada O."/>
        </authorList>
    </citation>
    <scope>NUCLEOTIDE SEQUENCE [LARGE SCALE GENOMIC DNA]</scope>
    <source>
        <strain evidence="2">RIB 2604</strain>
    </source>
</reference>
<evidence type="ECO:0000313" key="2">
    <source>
        <dbReference type="Proteomes" id="UP000075230"/>
    </source>
</evidence>
<accession>A0A146FB94</accession>
<gene>
    <name evidence="1" type="ORF">RIB2604_01705080</name>
</gene>
<dbReference type="EMBL" id="BCWF01000017">
    <property type="protein sequence ID" value="GAT23370.1"/>
    <property type="molecule type" value="Genomic_DNA"/>
</dbReference>
<evidence type="ECO:0000313" key="1">
    <source>
        <dbReference type="EMBL" id="GAT23370.1"/>
    </source>
</evidence>
<dbReference type="AlphaFoldDB" id="A0A146FB94"/>
<protein>
    <submittedName>
        <fullName evidence="1">Nitroreductase</fullName>
    </submittedName>
</protein>
<organism evidence="1 2">
    <name type="scientific">Aspergillus kawachii</name>
    <name type="common">White koji mold</name>
    <name type="synonym">Aspergillus awamori var. kawachi</name>
    <dbReference type="NCBI Taxonomy" id="1069201"/>
    <lineage>
        <taxon>Eukaryota</taxon>
        <taxon>Fungi</taxon>
        <taxon>Dikarya</taxon>
        <taxon>Ascomycota</taxon>
        <taxon>Pezizomycotina</taxon>
        <taxon>Eurotiomycetes</taxon>
        <taxon>Eurotiomycetidae</taxon>
        <taxon>Eurotiales</taxon>
        <taxon>Aspergillaceae</taxon>
        <taxon>Aspergillus</taxon>
        <taxon>Aspergillus subgen. Circumdati</taxon>
    </lineage>
</organism>
<dbReference type="Proteomes" id="UP000075230">
    <property type="component" value="Unassembled WGS sequence"/>
</dbReference>
<name>A0A146FB94_ASPKA</name>